<dbReference type="PANTHER" id="PTHR43784:SF2">
    <property type="entry name" value="GDSL-LIKE LIPASE_ACYLHYDROLASE, PUTATIVE (AFU_ORTHOLOGUE AFUA_2G00820)-RELATED"/>
    <property type="match status" value="1"/>
</dbReference>
<feature type="chain" id="PRO_5038655377" evidence="2">
    <location>
        <begin position="27"/>
        <end position="431"/>
    </location>
</feature>
<dbReference type="InterPro" id="IPR053140">
    <property type="entry name" value="GDSL_Rv0518-like"/>
</dbReference>
<dbReference type="InterPro" id="IPR036514">
    <property type="entry name" value="SGNH_hydro_sf"/>
</dbReference>
<reference evidence="4 5" key="1">
    <citation type="submission" date="2018-09" db="EMBL/GenBank/DDBJ databases">
        <title>YIM 75507 draft genome.</title>
        <authorList>
            <person name="Tang S."/>
            <person name="Feng Y."/>
        </authorList>
    </citation>
    <scope>NUCLEOTIDE SEQUENCE [LARGE SCALE GENOMIC DNA]</scope>
    <source>
        <strain evidence="4 5">YIM 75507</strain>
    </source>
</reference>
<evidence type="ECO:0000256" key="2">
    <source>
        <dbReference type="SAM" id="SignalP"/>
    </source>
</evidence>
<proteinExistence type="predicted"/>
<feature type="compositionally biased region" description="Polar residues" evidence="1">
    <location>
        <begin position="48"/>
        <end position="66"/>
    </location>
</feature>
<protein>
    <submittedName>
        <fullName evidence="4">SGNH/GDSL hydrolase family protein</fullName>
    </submittedName>
</protein>
<sequence>MSSATRRLLTVTAITVCALITGTVAAFPDTARQPATATATGPGPGWSATWTAAPQRPSASFAPNWSQQGFTRQTVRQIVRISAGGKAARIRLSNRYGTSPLTIDHATLARTDRGAAIEPGSLRHLTVRGKHTFTVPAGADLATDPVPLNLAALDSVTITFFANRPTGPATYHAQALATTYRAAGDHTADADAAAFTDTSQSWYYLTGVDVIPTGRRGGVVTFGDSLTDGAGSSTDANNRYPDELAERLAGAGTPRAVLNQGIAGNRVTVDSAWFGDKATARFRRDVLGQPGVRTVIILAGINDIGIGELAAAPPSPIFAPYPDVSAGQVIAGLRELIQMAHAKGVRVIGATLMPVKGSAYYTARSEAKREAINAWIRASAPFDAVVDLDRITASPADRDRLNPAYDSGDHLHLNDAGYRAIAGAIHPADLG</sequence>
<accession>A0A3A4AAL3</accession>
<dbReference type="CDD" id="cd01830">
    <property type="entry name" value="XynE_like"/>
    <property type="match status" value="1"/>
</dbReference>
<feature type="signal peptide" evidence="2">
    <location>
        <begin position="1"/>
        <end position="26"/>
    </location>
</feature>
<feature type="domain" description="SGNH hydrolase-type esterase" evidence="3">
    <location>
        <begin position="222"/>
        <end position="420"/>
    </location>
</feature>
<keyword evidence="5" id="KW-1185">Reference proteome</keyword>
<dbReference type="EMBL" id="QZEY01000017">
    <property type="protein sequence ID" value="RJL23877.1"/>
    <property type="molecule type" value="Genomic_DNA"/>
</dbReference>
<name>A0A3A4AAL3_9ACTN</name>
<evidence type="ECO:0000259" key="3">
    <source>
        <dbReference type="Pfam" id="PF13472"/>
    </source>
</evidence>
<dbReference type="SUPFAM" id="SSF52266">
    <property type="entry name" value="SGNH hydrolase"/>
    <property type="match status" value="1"/>
</dbReference>
<evidence type="ECO:0000313" key="4">
    <source>
        <dbReference type="EMBL" id="RJL23877.1"/>
    </source>
</evidence>
<dbReference type="Gene3D" id="3.40.50.1110">
    <property type="entry name" value="SGNH hydrolase"/>
    <property type="match status" value="1"/>
</dbReference>
<dbReference type="AlphaFoldDB" id="A0A3A4AAL3"/>
<feature type="region of interest" description="Disordered" evidence="1">
    <location>
        <begin position="34"/>
        <end position="66"/>
    </location>
</feature>
<keyword evidence="4" id="KW-0378">Hydrolase</keyword>
<comment type="caution">
    <text evidence="4">The sequence shown here is derived from an EMBL/GenBank/DDBJ whole genome shotgun (WGS) entry which is preliminary data.</text>
</comment>
<evidence type="ECO:0000313" key="5">
    <source>
        <dbReference type="Proteomes" id="UP000265768"/>
    </source>
</evidence>
<dbReference type="PANTHER" id="PTHR43784">
    <property type="entry name" value="GDSL-LIKE LIPASE/ACYLHYDROLASE, PUTATIVE (AFU_ORTHOLOGUE AFUA_2G00820)-RELATED"/>
    <property type="match status" value="1"/>
</dbReference>
<gene>
    <name evidence="4" type="ORF">D5H75_30995</name>
</gene>
<dbReference type="Proteomes" id="UP000265768">
    <property type="component" value="Unassembled WGS sequence"/>
</dbReference>
<dbReference type="OrthoDB" id="1828825at2"/>
<organism evidence="4 5">
    <name type="scientific">Bailinhaonella thermotolerans</name>
    <dbReference type="NCBI Taxonomy" id="1070861"/>
    <lineage>
        <taxon>Bacteria</taxon>
        <taxon>Bacillati</taxon>
        <taxon>Actinomycetota</taxon>
        <taxon>Actinomycetes</taxon>
        <taxon>Streptosporangiales</taxon>
        <taxon>Streptosporangiaceae</taxon>
        <taxon>Bailinhaonella</taxon>
    </lineage>
</organism>
<evidence type="ECO:0000256" key="1">
    <source>
        <dbReference type="SAM" id="MobiDB-lite"/>
    </source>
</evidence>
<dbReference type="Pfam" id="PF13472">
    <property type="entry name" value="Lipase_GDSL_2"/>
    <property type="match status" value="1"/>
</dbReference>
<dbReference type="InterPro" id="IPR013830">
    <property type="entry name" value="SGNH_hydro"/>
</dbReference>
<keyword evidence="2" id="KW-0732">Signal</keyword>
<dbReference type="GO" id="GO:0016787">
    <property type="term" value="F:hydrolase activity"/>
    <property type="evidence" value="ECO:0007669"/>
    <property type="project" value="UniProtKB-KW"/>
</dbReference>